<evidence type="ECO:0000256" key="2">
    <source>
        <dbReference type="ARBA" id="ARBA00023002"/>
    </source>
</evidence>
<dbReference type="Pfam" id="PF00171">
    <property type="entry name" value="Aldedh"/>
    <property type="match status" value="1"/>
</dbReference>
<feature type="domain" description="Aldehyde dehydrogenase" evidence="3">
    <location>
        <begin position="41"/>
        <end position="490"/>
    </location>
</feature>
<dbReference type="Gene3D" id="3.40.605.10">
    <property type="entry name" value="Aldehyde Dehydrogenase, Chain A, domain 1"/>
    <property type="match status" value="1"/>
</dbReference>
<dbReference type="AlphaFoldDB" id="A0A2H5Y6A3"/>
<reference evidence="5" key="1">
    <citation type="submission" date="2017-09" db="EMBL/GenBank/DDBJ databases">
        <title>Metaegenomics of thermophilic ammonia-oxidizing enrichment culture.</title>
        <authorList>
            <person name="Kato S."/>
            <person name="Suzuki K."/>
        </authorList>
    </citation>
    <scope>NUCLEOTIDE SEQUENCE [LARGE SCALE GENOMIC DNA]</scope>
</reference>
<dbReference type="CDD" id="cd07147">
    <property type="entry name" value="ALDH_F21_RNP123"/>
    <property type="match status" value="1"/>
</dbReference>
<organism evidence="4 5">
    <name type="scientific">Candidatus Thermoflexus japonica</name>
    <dbReference type="NCBI Taxonomy" id="2035417"/>
    <lineage>
        <taxon>Bacteria</taxon>
        <taxon>Bacillati</taxon>
        <taxon>Chloroflexota</taxon>
        <taxon>Thermoflexia</taxon>
        <taxon>Thermoflexales</taxon>
        <taxon>Thermoflexaceae</taxon>
        <taxon>Thermoflexus</taxon>
    </lineage>
</organism>
<dbReference type="EC" id="1.2.1.73" evidence="4"/>
<dbReference type="SUPFAM" id="SSF53720">
    <property type="entry name" value="ALDH-like"/>
    <property type="match status" value="1"/>
</dbReference>
<dbReference type="PANTHER" id="PTHR42991:SF1">
    <property type="entry name" value="ALDEHYDE DEHYDROGENASE"/>
    <property type="match status" value="1"/>
</dbReference>
<comment type="caution">
    <text evidence="4">The sequence shown here is derived from an EMBL/GenBank/DDBJ whole genome shotgun (WGS) entry which is preliminary data.</text>
</comment>
<evidence type="ECO:0000256" key="1">
    <source>
        <dbReference type="ARBA" id="ARBA00009986"/>
    </source>
</evidence>
<dbReference type="FunFam" id="3.40.605.10:FF:000063">
    <property type="entry name" value="Succinate-semialdehyde dehydrogenase, mitochondrial"/>
    <property type="match status" value="1"/>
</dbReference>
<sequence>MGNEGRLRGSAMLVTEGIRSEEPLLGEYGILVAGRWIRTGDAVEVRSPYSESVVAVVHRAGPSELETAMAAAARAFEATRRMPSWKRAEILERISAGIASRREEFARTIALEAGKPIRTARVEVDRAIFTFKVAAEEAKRIYGEIVPLDWVPGTEGRMGYVRRVPLGPILGITPFNFPLNLVVHKVAPALAAGNPILIRPSTKTPVSALKLGEVILEAGWPPEGFAVVPCTTQDAELMVRDDRIRMLTFTGSPAVGWGLKARAGRKRVTLELGGNAGVIIHRDADLDYAAERVTWGGFTYAGQSCISVQRVYIHEEIYETFVNRLLQRVSALRVGDPLEETTDVGPVIDREAAERIEAWIQEAIAGGAKVLTGGRRIGNLWEPTILTSIREDMRVSCQEVFGPLIGLYPYTDPIEAIRAVDRSDYGLQAGIFTSDLRLIEAAFEHIEVGGLVVNDVPTFRVDHMPYGGVKLSGFGREGVRYAIEEMTELKLMVLNRL</sequence>
<dbReference type="Proteomes" id="UP000236642">
    <property type="component" value="Unassembled WGS sequence"/>
</dbReference>
<name>A0A2H5Y6A3_9CHLR</name>
<accession>A0A2H5Y6A3</accession>
<keyword evidence="2 4" id="KW-0560">Oxidoreductase</keyword>
<dbReference type="InterPro" id="IPR015590">
    <property type="entry name" value="Aldehyde_DH_dom"/>
</dbReference>
<evidence type="ECO:0000259" key="3">
    <source>
        <dbReference type="Pfam" id="PF00171"/>
    </source>
</evidence>
<comment type="similarity">
    <text evidence="1">Belongs to the aldehyde dehydrogenase family.</text>
</comment>
<dbReference type="InterPro" id="IPR016162">
    <property type="entry name" value="Ald_DH_N"/>
</dbReference>
<dbReference type="InterPro" id="IPR051020">
    <property type="entry name" value="ALDH-related_metabolic_enz"/>
</dbReference>
<dbReference type="EMBL" id="BEHY01000021">
    <property type="protein sequence ID" value="GBD08932.1"/>
    <property type="molecule type" value="Genomic_DNA"/>
</dbReference>
<dbReference type="InterPro" id="IPR016161">
    <property type="entry name" value="Ald_DH/histidinol_DH"/>
</dbReference>
<dbReference type="Gene3D" id="3.40.309.10">
    <property type="entry name" value="Aldehyde Dehydrogenase, Chain A, domain 2"/>
    <property type="match status" value="1"/>
</dbReference>
<protein>
    <submittedName>
        <fullName evidence="4">Sulfoacetaldehyde dehydrogenase</fullName>
        <ecNumber evidence="4">1.2.1.73</ecNumber>
    </submittedName>
</protein>
<dbReference type="GO" id="GO:0102984">
    <property type="term" value="F:sulfoacetaldehyde dehydrogenase activity"/>
    <property type="evidence" value="ECO:0007669"/>
    <property type="project" value="UniProtKB-EC"/>
</dbReference>
<gene>
    <name evidence="4" type="primary">safD</name>
    <name evidence="4" type="ORF">HRbin22_01178</name>
</gene>
<evidence type="ECO:0000313" key="4">
    <source>
        <dbReference type="EMBL" id="GBD08932.1"/>
    </source>
</evidence>
<evidence type="ECO:0000313" key="5">
    <source>
        <dbReference type="Proteomes" id="UP000236642"/>
    </source>
</evidence>
<dbReference type="InterPro" id="IPR016163">
    <property type="entry name" value="Ald_DH_C"/>
</dbReference>
<dbReference type="PANTHER" id="PTHR42991">
    <property type="entry name" value="ALDEHYDE DEHYDROGENASE"/>
    <property type="match status" value="1"/>
</dbReference>
<proteinExistence type="inferred from homology"/>
<dbReference type="GO" id="GO:0008911">
    <property type="term" value="F:lactaldehyde dehydrogenase (NAD+) activity"/>
    <property type="evidence" value="ECO:0007669"/>
    <property type="project" value="TreeGrafter"/>
</dbReference>